<name>A0A8I6SBA8_CIMLE</name>
<dbReference type="InterPro" id="IPR013604">
    <property type="entry name" value="7TM_chemorcpt"/>
</dbReference>
<comment type="caution">
    <text evidence="6">Lacks conserved residue(s) required for the propagation of feature annotation.</text>
</comment>
<keyword evidence="8" id="KW-1185">Reference proteome</keyword>
<dbReference type="OMA" id="RICSMEV"/>
<comment type="function">
    <text evidence="6">Gustatory receptor which mediates acceptance or avoidance behavior, depending on its substrates.</text>
</comment>
<evidence type="ECO:0000256" key="1">
    <source>
        <dbReference type="ARBA" id="ARBA00004651"/>
    </source>
</evidence>
<feature type="transmembrane region" description="Helical" evidence="6">
    <location>
        <begin position="65"/>
        <end position="89"/>
    </location>
</feature>
<dbReference type="RefSeq" id="XP_014260052.1">
    <property type="nucleotide sequence ID" value="XM_014404566.2"/>
</dbReference>
<dbReference type="KEGG" id="clec:106672830"/>
<evidence type="ECO:0000256" key="4">
    <source>
        <dbReference type="ARBA" id="ARBA00022989"/>
    </source>
</evidence>
<dbReference type="AlphaFoldDB" id="A0A8I6SBA8"/>
<keyword evidence="5 6" id="KW-0472">Membrane</keyword>
<reference evidence="7" key="1">
    <citation type="submission" date="2022-01" db="UniProtKB">
        <authorList>
            <consortium name="EnsemblMetazoa"/>
        </authorList>
    </citation>
    <scope>IDENTIFICATION</scope>
</reference>
<dbReference type="GeneID" id="106672830"/>
<feature type="transmembrane region" description="Helical" evidence="6">
    <location>
        <begin position="209"/>
        <end position="231"/>
    </location>
</feature>
<feature type="transmembrane region" description="Helical" evidence="6">
    <location>
        <begin position="243"/>
        <end position="262"/>
    </location>
</feature>
<proteinExistence type="inferred from homology"/>
<protein>
    <recommendedName>
        <fullName evidence="6">Gustatory receptor</fullName>
    </recommendedName>
</protein>
<sequence>MSSLLSNRLRPILLISTLFGCSVDSKRSKICRFFAAFLFLCLNVFFVQWGMYISTATYSSLYRKAIHLLMVCPVIINGLFTLFTCIITPGFDVALLGSNVQPVKLLTVFAPLLLHTSLIISALVIQVLFSFYQLPLSEFIIFYFSLFIITIHQYQFIDFLKNISQQWDVIISSIHLKKKSFDVLEFTIREAARLTDVATAINDVFSKGIVISLLRSFILLVLSLYCFFIEIQMHLPKQEVKKLFEHGIHFVLVMVTMWYEIWQHLSACESIMYKSEVFTLDLFTLAMEDGIHRICSMEVIKNHFALKRSNCFTAHNFVVLNFKLASAIISSSTTYLVILIQNSPDN</sequence>
<accession>A0A8I6SBA8</accession>
<feature type="transmembrane region" description="Helical" evidence="6">
    <location>
        <begin position="139"/>
        <end position="157"/>
    </location>
</feature>
<keyword evidence="6" id="KW-0675">Receptor</keyword>
<dbReference type="EnsemblMetazoa" id="XM_014404566.2">
    <property type="protein sequence ID" value="XP_014260052.1"/>
    <property type="gene ID" value="LOC106672830"/>
</dbReference>
<feature type="transmembrane region" description="Helical" evidence="6">
    <location>
        <begin position="35"/>
        <end position="53"/>
    </location>
</feature>
<dbReference type="Proteomes" id="UP000494040">
    <property type="component" value="Unassembled WGS sequence"/>
</dbReference>
<keyword evidence="6" id="KW-0807">Transducer</keyword>
<evidence type="ECO:0000313" key="8">
    <source>
        <dbReference type="Proteomes" id="UP000494040"/>
    </source>
</evidence>
<evidence type="ECO:0000256" key="6">
    <source>
        <dbReference type="RuleBase" id="RU363108"/>
    </source>
</evidence>
<keyword evidence="2 6" id="KW-1003">Cell membrane</keyword>
<dbReference type="GO" id="GO:0007165">
    <property type="term" value="P:signal transduction"/>
    <property type="evidence" value="ECO:0007669"/>
    <property type="project" value="UniProtKB-KW"/>
</dbReference>
<feature type="transmembrane region" description="Helical" evidence="6">
    <location>
        <begin position="109"/>
        <end position="132"/>
    </location>
</feature>
<evidence type="ECO:0000256" key="5">
    <source>
        <dbReference type="ARBA" id="ARBA00023136"/>
    </source>
</evidence>
<dbReference type="GO" id="GO:0005886">
    <property type="term" value="C:plasma membrane"/>
    <property type="evidence" value="ECO:0007669"/>
    <property type="project" value="UniProtKB-SubCell"/>
</dbReference>
<organism evidence="7 8">
    <name type="scientific">Cimex lectularius</name>
    <name type="common">Bed bug</name>
    <name type="synonym">Acanthia lectularia</name>
    <dbReference type="NCBI Taxonomy" id="79782"/>
    <lineage>
        <taxon>Eukaryota</taxon>
        <taxon>Metazoa</taxon>
        <taxon>Ecdysozoa</taxon>
        <taxon>Arthropoda</taxon>
        <taxon>Hexapoda</taxon>
        <taxon>Insecta</taxon>
        <taxon>Pterygota</taxon>
        <taxon>Neoptera</taxon>
        <taxon>Paraneoptera</taxon>
        <taxon>Hemiptera</taxon>
        <taxon>Heteroptera</taxon>
        <taxon>Panheteroptera</taxon>
        <taxon>Cimicomorpha</taxon>
        <taxon>Cimicidae</taxon>
        <taxon>Cimex</taxon>
    </lineage>
</organism>
<evidence type="ECO:0000256" key="2">
    <source>
        <dbReference type="ARBA" id="ARBA00022475"/>
    </source>
</evidence>
<comment type="similarity">
    <text evidence="6">Belongs to the insect chemoreceptor superfamily. Gustatory receptor (GR) family.</text>
</comment>
<keyword evidence="3 6" id="KW-0812">Transmembrane</keyword>
<evidence type="ECO:0000256" key="3">
    <source>
        <dbReference type="ARBA" id="ARBA00022692"/>
    </source>
</evidence>
<dbReference type="Pfam" id="PF08395">
    <property type="entry name" value="7tm_7"/>
    <property type="match status" value="1"/>
</dbReference>
<keyword evidence="4 6" id="KW-1133">Transmembrane helix</keyword>
<comment type="subcellular location">
    <subcellularLocation>
        <location evidence="1 6">Cell membrane</location>
        <topology evidence="1 6">Multi-pass membrane protein</topology>
    </subcellularLocation>
</comment>
<dbReference type="GO" id="GO:0050909">
    <property type="term" value="P:sensory perception of taste"/>
    <property type="evidence" value="ECO:0007669"/>
    <property type="project" value="InterPro"/>
</dbReference>
<evidence type="ECO:0000313" key="7">
    <source>
        <dbReference type="EnsemblMetazoa" id="XP_014260052.1"/>
    </source>
</evidence>